<dbReference type="SMART" id="SM01142">
    <property type="entry name" value="DSHCT"/>
    <property type="match status" value="1"/>
</dbReference>
<evidence type="ECO:0000313" key="7">
    <source>
        <dbReference type="EMBL" id="BBX96789.1"/>
    </source>
</evidence>
<evidence type="ECO:0000256" key="4">
    <source>
        <dbReference type="ARBA" id="ARBA00022806"/>
    </source>
</evidence>
<dbReference type="OrthoDB" id="3229913at2"/>
<keyword evidence="3" id="KW-0378">Hydrolase</keyword>
<dbReference type="Gene3D" id="3.40.50.300">
    <property type="entry name" value="P-loop containing nucleotide triphosphate hydrolases"/>
    <property type="match status" value="2"/>
</dbReference>
<dbReference type="GO" id="GO:0003676">
    <property type="term" value="F:nucleic acid binding"/>
    <property type="evidence" value="ECO:0007669"/>
    <property type="project" value="InterPro"/>
</dbReference>
<evidence type="ECO:0000256" key="3">
    <source>
        <dbReference type="ARBA" id="ARBA00022801"/>
    </source>
</evidence>
<dbReference type="GO" id="GO:0004386">
    <property type="term" value="F:helicase activity"/>
    <property type="evidence" value="ECO:0007669"/>
    <property type="project" value="UniProtKB-KW"/>
</dbReference>
<dbReference type="SMART" id="SM00490">
    <property type="entry name" value="HELICc"/>
    <property type="match status" value="1"/>
</dbReference>
<evidence type="ECO:0000256" key="6">
    <source>
        <dbReference type="ARBA" id="ARBA00067911"/>
    </source>
</evidence>
<dbReference type="InterPro" id="IPR011545">
    <property type="entry name" value="DEAD/DEAH_box_helicase_dom"/>
</dbReference>
<dbReference type="CDD" id="cd18795">
    <property type="entry name" value="SF2_C_Ski2"/>
    <property type="match status" value="1"/>
</dbReference>
<dbReference type="EMBL" id="AP022581">
    <property type="protein sequence ID" value="BBX96789.1"/>
    <property type="molecule type" value="Genomic_DNA"/>
</dbReference>
<dbReference type="PANTHER" id="PTHR12131:SF1">
    <property type="entry name" value="ATP-DEPENDENT RNA HELICASE SUPV3L1, MITOCHONDRIAL-RELATED"/>
    <property type="match status" value="1"/>
</dbReference>
<dbReference type="Gene3D" id="1.10.3380.30">
    <property type="match status" value="1"/>
</dbReference>
<dbReference type="Proteomes" id="UP000466396">
    <property type="component" value="Chromosome"/>
</dbReference>
<dbReference type="SMART" id="SM00487">
    <property type="entry name" value="DEXDc"/>
    <property type="match status" value="1"/>
</dbReference>
<name>A0A1X1YE57_9MYCO</name>
<dbReference type="Pfam" id="PF00271">
    <property type="entry name" value="Helicase_C"/>
    <property type="match status" value="1"/>
</dbReference>
<evidence type="ECO:0000313" key="8">
    <source>
        <dbReference type="Proteomes" id="UP000466396"/>
    </source>
</evidence>
<dbReference type="InterPro" id="IPR050699">
    <property type="entry name" value="RNA-DNA_Helicase"/>
</dbReference>
<keyword evidence="2" id="KW-0547">Nucleotide-binding</keyword>
<keyword evidence="8" id="KW-1185">Reference proteome</keyword>
<dbReference type="Pfam" id="PF08148">
    <property type="entry name" value="DSHCT"/>
    <property type="match status" value="1"/>
</dbReference>
<dbReference type="GO" id="GO:0016787">
    <property type="term" value="F:hydrolase activity"/>
    <property type="evidence" value="ECO:0007669"/>
    <property type="project" value="UniProtKB-KW"/>
</dbReference>
<dbReference type="GO" id="GO:0005524">
    <property type="term" value="F:ATP binding"/>
    <property type="evidence" value="ECO:0007669"/>
    <property type="project" value="UniProtKB-KW"/>
</dbReference>
<dbReference type="PANTHER" id="PTHR12131">
    <property type="entry name" value="ATP-DEPENDENT RNA AND DNA HELICASE"/>
    <property type="match status" value="1"/>
</dbReference>
<dbReference type="Pfam" id="PF00270">
    <property type="entry name" value="DEAD"/>
    <property type="match status" value="1"/>
</dbReference>
<evidence type="ECO:0000256" key="5">
    <source>
        <dbReference type="ARBA" id="ARBA00022840"/>
    </source>
</evidence>
<organism evidence="7 8">
    <name type="scientific">Mycobacterium lacus</name>
    <dbReference type="NCBI Taxonomy" id="169765"/>
    <lineage>
        <taxon>Bacteria</taxon>
        <taxon>Bacillati</taxon>
        <taxon>Actinomycetota</taxon>
        <taxon>Actinomycetes</taxon>
        <taxon>Mycobacteriales</taxon>
        <taxon>Mycobacteriaceae</taxon>
        <taxon>Mycobacterium</taxon>
    </lineage>
</organism>
<dbReference type="GO" id="GO:0070478">
    <property type="term" value="P:nuclear-transcribed mRNA catabolic process, 3'-5' exonucleolytic nonsense-mediated decay"/>
    <property type="evidence" value="ECO:0007669"/>
    <property type="project" value="TreeGrafter"/>
</dbReference>
<proteinExistence type="inferred from homology"/>
<dbReference type="InterPro" id="IPR058621">
    <property type="entry name" value="SH3_HelY"/>
</dbReference>
<protein>
    <recommendedName>
        <fullName evidence="6">Probable helicase HelY</fullName>
    </recommendedName>
</protein>
<accession>A0A1X1YE57</accession>
<dbReference type="RefSeq" id="WP_085159039.1">
    <property type="nucleotide sequence ID" value="NZ_AP022581.1"/>
</dbReference>
<keyword evidence="5" id="KW-0067">ATP-binding</keyword>
<dbReference type="Pfam" id="PF26090">
    <property type="entry name" value="SH3_HelY"/>
    <property type="match status" value="1"/>
</dbReference>
<dbReference type="GO" id="GO:0055087">
    <property type="term" value="C:Ski complex"/>
    <property type="evidence" value="ECO:0007669"/>
    <property type="project" value="TreeGrafter"/>
</dbReference>
<dbReference type="InterPro" id="IPR027417">
    <property type="entry name" value="P-loop_NTPase"/>
</dbReference>
<comment type="similarity">
    <text evidence="1">Belongs to the helicase family. SKI2 subfamily.</text>
</comment>
<dbReference type="SUPFAM" id="SSF52540">
    <property type="entry name" value="P-loop containing nucleoside triphosphate hydrolases"/>
    <property type="match status" value="1"/>
</dbReference>
<dbReference type="InterPro" id="IPR014001">
    <property type="entry name" value="Helicase_ATP-bd"/>
</dbReference>
<dbReference type="AlphaFoldDB" id="A0A1X1YE57"/>
<dbReference type="InterPro" id="IPR012961">
    <property type="entry name" value="Ski2/MTR4_C"/>
</dbReference>
<evidence type="ECO:0000256" key="2">
    <source>
        <dbReference type="ARBA" id="ARBA00022741"/>
    </source>
</evidence>
<evidence type="ECO:0000256" key="1">
    <source>
        <dbReference type="ARBA" id="ARBA00010140"/>
    </source>
</evidence>
<dbReference type="KEGG" id="mlj:MLAC_20830"/>
<dbReference type="PROSITE" id="PS51194">
    <property type="entry name" value="HELICASE_CTER"/>
    <property type="match status" value="1"/>
</dbReference>
<dbReference type="STRING" id="169765.AWC15_18015"/>
<sequence length="901" mass="98745">MSDLAELARFTAELPFSLDDFQQRACAALERGHGALVCAPTGAGKTVVGEFAVHLALAAGGKCFYTTPLKALSNQKHTDLTARYGRDRIGLLTGDLSVNGDAPVVVMTTEVLRNMLYADSPALQGLSYVVMDEVHFLADRMRGPVWEEVILHLPDEVRVVSLSATVSNAEEFGGWIQTVRGDTTVVVDEHRPVPLWQHVMVGKRLFDLFDYDRDDHHVNPDLLRHIAHRREADRMSDWQPRRGRPGRPRFYRPPSRPDVIATLDREALLPAITFVFSRAGCDAAVQQCLRSPLRLTTEQERAQIAEVIEHHCGDLADTDLAVCGYYEWREGLMRGLAAHHAGMLPAFRHTVEELFAAGMVKAVFATETLALGINMPARTVVLERLVKFNGEQHLPLTPGEYTQLTGRAGRRGIDVEGHAVVIWHPDIDPTEVAGLASTRTFPLRSSFAPSYNMTINLVHQLGPEQAHRLLEQSFAQYQADGSVVGLVRSIERGKAMLDEIAAELGGPDAPIIAYTRLRAQLSELERAQARASRLQRRQAASDALAALRRGDIITITHGRRGGLAVVLESARDSSDPRPLVLTEHRWAGRISSADYSGAQEPVGSMTLPKRVEHRQPRVRRDLASALRSAAAGLAVPAARRTRERAGGSGDQELASLRAQLRRHPAHDAPGVEDQIRQAERYLRIERDNAQLERKVAAATNSLARTFDRIVGLLTERGFIEGPASDPRVTDDGRLLARIYSESDLLVAECLRTGAWAGLKPAELAAVVSAVLYESRGGDGPGGPYGAAAPTPRLRHALHQTARLSTALRADEQAHRIAQSREPDDGFVTVIYRWARTGDLAAALAAADNGSPLSAGDFVRWCRQVLDLLDQVRNAAREPELRATAKRAINDVRRGVVAVDAG</sequence>
<keyword evidence="4 7" id="KW-0347">Helicase</keyword>
<dbReference type="FunFam" id="1.10.3380.30:FF:000012">
    <property type="entry name" value="Probable helicase HelY"/>
    <property type="match status" value="1"/>
</dbReference>
<reference evidence="7 8" key="1">
    <citation type="journal article" date="2019" name="Emerg. Microbes Infect.">
        <title>Comprehensive subspecies identification of 175 nontuberculous mycobacteria species based on 7547 genomic profiles.</title>
        <authorList>
            <person name="Matsumoto Y."/>
            <person name="Kinjo T."/>
            <person name="Motooka D."/>
            <person name="Nabeya D."/>
            <person name="Jung N."/>
            <person name="Uechi K."/>
            <person name="Horii T."/>
            <person name="Iida T."/>
            <person name="Fujita J."/>
            <person name="Nakamura S."/>
        </authorList>
    </citation>
    <scope>NUCLEOTIDE SEQUENCE [LARGE SCALE GENOMIC DNA]</scope>
    <source>
        <strain evidence="7 8">JCM 15657</strain>
    </source>
</reference>
<gene>
    <name evidence="7" type="primary">helY</name>
    <name evidence="7" type="ORF">MLAC_20830</name>
</gene>
<dbReference type="InterPro" id="IPR001650">
    <property type="entry name" value="Helicase_C-like"/>
</dbReference>
<dbReference type="PROSITE" id="PS51192">
    <property type="entry name" value="HELICASE_ATP_BIND_1"/>
    <property type="match status" value="1"/>
</dbReference>